<keyword evidence="2" id="KW-1185">Reference proteome</keyword>
<evidence type="ECO:0000313" key="1">
    <source>
        <dbReference type="EMBL" id="TWF50403.1"/>
    </source>
</evidence>
<dbReference type="EMBL" id="VIWP01000006">
    <property type="protein sequence ID" value="TWF50403.1"/>
    <property type="molecule type" value="Genomic_DNA"/>
</dbReference>
<protein>
    <submittedName>
        <fullName evidence="1">Uncharacterized protein</fullName>
    </submittedName>
</protein>
<sequence length="59" mass="6715">MSEDKTAQLVGIFKTLIRDNGMPQNIAEITDPEFLAFAEAHIDEFDEARDECETDRTLI</sequence>
<accession>A0A561QJ56</accession>
<name>A0A561QJ56_9HYPH</name>
<gene>
    <name evidence="1" type="ORF">FHW37_106367</name>
</gene>
<reference evidence="1 2" key="1">
    <citation type="submission" date="2019-06" db="EMBL/GenBank/DDBJ databases">
        <title>Sorghum-associated microbial communities from plants grown in Nebraska, USA.</title>
        <authorList>
            <person name="Schachtman D."/>
        </authorList>
    </citation>
    <scope>NUCLEOTIDE SEQUENCE [LARGE SCALE GENOMIC DNA]</scope>
    <source>
        <strain evidence="1 2">1225</strain>
    </source>
</reference>
<evidence type="ECO:0000313" key="2">
    <source>
        <dbReference type="Proteomes" id="UP000320653"/>
    </source>
</evidence>
<dbReference type="OrthoDB" id="8390870at2"/>
<organism evidence="1 2">
    <name type="scientific">Neorhizobium alkalisoli</name>
    <dbReference type="NCBI Taxonomy" id="528178"/>
    <lineage>
        <taxon>Bacteria</taxon>
        <taxon>Pseudomonadati</taxon>
        <taxon>Pseudomonadota</taxon>
        <taxon>Alphaproteobacteria</taxon>
        <taxon>Hyphomicrobiales</taxon>
        <taxon>Rhizobiaceae</taxon>
        <taxon>Rhizobium/Agrobacterium group</taxon>
        <taxon>Neorhizobium</taxon>
    </lineage>
</organism>
<dbReference type="RefSeq" id="WP_145640773.1">
    <property type="nucleotide sequence ID" value="NZ_VIWP01000006.1"/>
</dbReference>
<dbReference type="Proteomes" id="UP000320653">
    <property type="component" value="Unassembled WGS sequence"/>
</dbReference>
<comment type="caution">
    <text evidence="1">The sequence shown here is derived from an EMBL/GenBank/DDBJ whole genome shotgun (WGS) entry which is preliminary data.</text>
</comment>
<proteinExistence type="predicted"/>
<dbReference type="AlphaFoldDB" id="A0A561QJ56"/>